<dbReference type="PANTHER" id="PTHR30154:SF34">
    <property type="entry name" value="TRANSCRIPTIONAL REGULATOR AZLB"/>
    <property type="match status" value="1"/>
</dbReference>
<dbReference type="Gene3D" id="1.10.10.10">
    <property type="entry name" value="Winged helix-like DNA-binding domain superfamily/Winged helix DNA-binding domain"/>
    <property type="match status" value="1"/>
</dbReference>
<protein>
    <submittedName>
        <fullName evidence="5">Lrp/AsnC family transcriptional regulator</fullName>
    </submittedName>
</protein>
<dbReference type="InterPro" id="IPR011008">
    <property type="entry name" value="Dimeric_a/b-barrel"/>
</dbReference>
<dbReference type="SUPFAM" id="SSF54909">
    <property type="entry name" value="Dimeric alpha+beta barrel"/>
    <property type="match status" value="1"/>
</dbReference>
<evidence type="ECO:0000313" key="5">
    <source>
        <dbReference type="EMBL" id="QEN09110.1"/>
    </source>
</evidence>
<keyword evidence="6" id="KW-1185">Reference proteome</keyword>
<dbReference type="EMBL" id="CP036150">
    <property type="protein sequence ID" value="QEN09110.1"/>
    <property type="molecule type" value="Genomic_DNA"/>
</dbReference>
<proteinExistence type="predicted"/>
<gene>
    <name evidence="5" type="ORF">EXM22_14395</name>
</gene>
<dbReference type="CDD" id="cd00090">
    <property type="entry name" value="HTH_ARSR"/>
    <property type="match status" value="1"/>
</dbReference>
<dbReference type="KEGG" id="ock:EXM22_14395"/>
<evidence type="ECO:0000256" key="2">
    <source>
        <dbReference type="ARBA" id="ARBA00023125"/>
    </source>
</evidence>
<dbReference type="AlphaFoldDB" id="A0A5C1QQ59"/>
<dbReference type="SUPFAM" id="SSF46785">
    <property type="entry name" value="Winged helix' DNA-binding domain"/>
    <property type="match status" value="1"/>
</dbReference>
<dbReference type="GO" id="GO:0005829">
    <property type="term" value="C:cytosol"/>
    <property type="evidence" value="ECO:0007669"/>
    <property type="project" value="TreeGrafter"/>
</dbReference>
<name>A0A5C1QQ59_9SPIO</name>
<dbReference type="SMART" id="SM00344">
    <property type="entry name" value="HTH_ASNC"/>
    <property type="match status" value="1"/>
</dbReference>
<dbReference type="GO" id="GO:0043565">
    <property type="term" value="F:sequence-specific DNA binding"/>
    <property type="evidence" value="ECO:0007669"/>
    <property type="project" value="InterPro"/>
</dbReference>
<dbReference type="InterPro" id="IPR019887">
    <property type="entry name" value="Tscrpt_reg_AsnC/Lrp_C"/>
</dbReference>
<dbReference type="PANTHER" id="PTHR30154">
    <property type="entry name" value="LEUCINE-RESPONSIVE REGULATORY PROTEIN"/>
    <property type="match status" value="1"/>
</dbReference>
<dbReference type="InterPro" id="IPR011991">
    <property type="entry name" value="ArsR-like_HTH"/>
</dbReference>
<dbReference type="PRINTS" id="PR00033">
    <property type="entry name" value="HTHASNC"/>
</dbReference>
<accession>A0A5C1QQ59</accession>
<evidence type="ECO:0000256" key="3">
    <source>
        <dbReference type="ARBA" id="ARBA00023163"/>
    </source>
</evidence>
<dbReference type="InterPro" id="IPR019888">
    <property type="entry name" value="Tscrpt_reg_AsnC-like"/>
</dbReference>
<dbReference type="Proteomes" id="UP000324209">
    <property type="component" value="Chromosome"/>
</dbReference>
<evidence type="ECO:0000256" key="1">
    <source>
        <dbReference type="ARBA" id="ARBA00023015"/>
    </source>
</evidence>
<feature type="domain" description="Transcription regulator AsnC/Lrp ligand binding" evidence="4">
    <location>
        <begin position="77"/>
        <end position="146"/>
    </location>
</feature>
<organism evidence="5 6">
    <name type="scientific">Oceanispirochaeta crateris</name>
    <dbReference type="NCBI Taxonomy" id="2518645"/>
    <lineage>
        <taxon>Bacteria</taxon>
        <taxon>Pseudomonadati</taxon>
        <taxon>Spirochaetota</taxon>
        <taxon>Spirochaetia</taxon>
        <taxon>Spirochaetales</taxon>
        <taxon>Spirochaetaceae</taxon>
        <taxon>Oceanispirochaeta</taxon>
    </lineage>
</organism>
<dbReference type="OrthoDB" id="529868at2"/>
<sequence length="152" mass="17083">MIDQEYAPMQPDEIDWKIINLLREKYQNNNAVARIMGISEGTVRQRLKKMKDLGIVKIKALINPEALENQQLATVAVNVTESSQLESKAREIAELPNVLDVSITSGRYDLFVQVLVDSNHGLVSFLTKELAVVKGVSSTESFLMLKSFNKYV</sequence>
<keyword evidence="2" id="KW-0238">DNA-binding</keyword>
<evidence type="ECO:0000313" key="6">
    <source>
        <dbReference type="Proteomes" id="UP000324209"/>
    </source>
</evidence>
<dbReference type="InterPro" id="IPR036388">
    <property type="entry name" value="WH-like_DNA-bd_sf"/>
</dbReference>
<keyword evidence="1" id="KW-0805">Transcription regulation</keyword>
<reference evidence="5 6" key="1">
    <citation type="submission" date="2019-02" db="EMBL/GenBank/DDBJ databases">
        <title>Complete Genome Sequence and Methylome Analysis of free living Spirochaetas.</title>
        <authorList>
            <person name="Fomenkov A."/>
            <person name="Dubinina G."/>
            <person name="Leshcheva N."/>
            <person name="Mikheeva N."/>
            <person name="Grabovich M."/>
            <person name="Vincze T."/>
            <person name="Roberts R.J."/>
        </authorList>
    </citation>
    <scope>NUCLEOTIDE SEQUENCE [LARGE SCALE GENOMIC DNA]</scope>
    <source>
        <strain evidence="5 6">K2</strain>
    </source>
</reference>
<dbReference type="Pfam" id="PF01037">
    <property type="entry name" value="AsnC_trans_reg"/>
    <property type="match status" value="1"/>
</dbReference>
<dbReference type="Gene3D" id="3.30.70.920">
    <property type="match status" value="1"/>
</dbReference>
<dbReference type="InterPro" id="IPR000485">
    <property type="entry name" value="AsnC-type_HTH_dom"/>
</dbReference>
<dbReference type="Pfam" id="PF13412">
    <property type="entry name" value="HTH_24"/>
    <property type="match status" value="1"/>
</dbReference>
<dbReference type="InterPro" id="IPR036390">
    <property type="entry name" value="WH_DNA-bd_sf"/>
</dbReference>
<dbReference type="GO" id="GO:0006355">
    <property type="term" value="P:regulation of DNA-templated transcription"/>
    <property type="evidence" value="ECO:0007669"/>
    <property type="project" value="UniProtKB-ARBA"/>
</dbReference>
<dbReference type="GO" id="GO:0043200">
    <property type="term" value="P:response to amino acid"/>
    <property type="evidence" value="ECO:0007669"/>
    <property type="project" value="TreeGrafter"/>
</dbReference>
<keyword evidence="3" id="KW-0804">Transcription</keyword>
<evidence type="ECO:0000259" key="4">
    <source>
        <dbReference type="Pfam" id="PF01037"/>
    </source>
</evidence>